<dbReference type="SUPFAM" id="SSF53474">
    <property type="entry name" value="alpha/beta-Hydrolases"/>
    <property type="match status" value="1"/>
</dbReference>
<dbReference type="Proteomes" id="UP001153620">
    <property type="component" value="Chromosome 2"/>
</dbReference>
<dbReference type="GO" id="GO:0017171">
    <property type="term" value="F:serine hydrolase activity"/>
    <property type="evidence" value="ECO:0007669"/>
    <property type="project" value="TreeGrafter"/>
</dbReference>
<dbReference type="GO" id="GO:0016042">
    <property type="term" value="P:lipid catabolic process"/>
    <property type="evidence" value="ECO:0007669"/>
    <property type="project" value="TreeGrafter"/>
</dbReference>
<reference evidence="7" key="1">
    <citation type="submission" date="2022-01" db="EMBL/GenBank/DDBJ databases">
        <authorList>
            <person name="King R."/>
        </authorList>
    </citation>
    <scope>NUCLEOTIDE SEQUENCE</scope>
</reference>
<dbReference type="Gene3D" id="3.40.50.1820">
    <property type="entry name" value="alpha/beta hydrolase"/>
    <property type="match status" value="1"/>
</dbReference>
<dbReference type="OrthoDB" id="199913at2759"/>
<evidence type="ECO:0000256" key="2">
    <source>
        <dbReference type="ARBA" id="ARBA00010701"/>
    </source>
</evidence>
<evidence type="ECO:0000256" key="3">
    <source>
        <dbReference type="ARBA" id="ARBA00022525"/>
    </source>
</evidence>
<evidence type="ECO:0000313" key="8">
    <source>
        <dbReference type="Proteomes" id="UP001153620"/>
    </source>
</evidence>
<sequence length="330" mass="35765">MKLLVIFSVISVIYASPITEHQRWNLIPDEDGKLHVIDANPIEDVEPRFNPETDTRFMLFTRNNPTTGQQLSNSAGVIGSSNFNAAWPVRVLIHGWNSGLSSGLNTRPTASYLQLGNFNVIQVDWSIGAGTVNYITARNRVGLVADVLSNFLNFLVDNGFTDMSRISIAGHSLGAHIAGLTGKRVQTIGRRIQVIWGLDPAGPLFNMNNPNERLDAEDAVYTEGIRTNIGGSGFPDPFCHADFYPNGGDNQPGCLVDVTGSCSHSRAHELFAETIISNRFVAVRCNTFADATNSRCTGAREASMGGEPGNVGLRGIFHLSTNRNSPFAMG</sequence>
<dbReference type="PRINTS" id="PR00821">
    <property type="entry name" value="TAGLIPASE"/>
</dbReference>
<dbReference type="AlphaFoldDB" id="A0A9N9RSS8"/>
<dbReference type="Pfam" id="PF00151">
    <property type="entry name" value="Lipase"/>
    <property type="match status" value="1"/>
</dbReference>
<dbReference type="PANTHER" id="PTHR11610">
    <property type="entry name" value="LIPASE"/>
    <property type="match status" value="1"/>
</dbReference>
<evidence type="ECO:0000256" key="5">
    <source>
        <dbReference type="SAM" id="SignalP"/>
    </source>
</evidence>
<dbReference type="PANTHER" id="PTHR11610:SF150">
    <property type="entry name" value="FI01825P-RELATED"/>
    <property type="match status" value="1"/>
</dbReference>
<feature type="chain" id="PRO_5040449009" description="Lipase domain-containing protein" evidence="5">
    <location>
        <begin position="16"/>
        <end position="330"/>
    </location>
</feature>
<feature type="signal peptide" evidence="5">
    <location>
        <begin position="1"/>
        <end position="15"/>
    </location>
</feature>
<keyword evidence="5" id="KW-0732">Signal</keyword>
<comment type="subcellular location">
    <subcellularLocation>
        <location evidence="1">Secreted</location>
    </subcellularLocation>
</comment>
<dbReference type="GO" id="GO:0016298">
    <property type="term" value="F:lipase activity"/>
    <property type="evidence" value="ECO:0007669"/>
    <property type="project" value="InterPro"/>
</dbReference>
<gene>
    <name evidence="7" type="ORF">CHIRRI_LOCUS5869</name>
</gene>
<feature type="domain" description="Lipase" evidence="6">
    <location>
        <begin position="48"/>
        <end position="327"/>
    </location>
</feature>
<evidence type="ECO:0000256" key="1">
    <source>
        <dbReference type="ARBA" id="ARBA00004613"/>
    </source>
</evidence>
<dbReference type="InterPro" id="IPR033906">
    <property type="entry name" value="Lipase_N"/>
</dbReference>
<dbReference type="GO" id="GO:0005615">
    <property type="term" value="C:extracellular space"/>
    <property type="evidence" value="ECO:0007669"/>
    <property type="project" value="TreeGrafter"/>
</dbReference>
<dbReference type="EMBL" id="OU895878">
    <property type="protein sequence ID" value="CAG9802964.1"/>
    <property type="molecule type" value="Genomic_DNA"/>
</dbReference>
<evidence type="ECO:0000256" key="4">
    <source>
        <dbReference type="RuleBase" id="RU004262"/>
    </source>
</evidence>
<name>A0A9N9RSS8_9DIPT</name>
<protein>
    <recommendedName>
        <fullName evidence="6">Lipase domain-containing protein</fullName>
    </recommendedName>
</protein>
<keyword evidence="3" id="KW-0964">Secreted</keyword>
<keyword evidence="8" id="KW-1185">Reference proteome</keyword>
<proteinExistence type="inferred from homology"/>
<evidence type="ECO:0000313" key="7">
    <source>
        <dbReference type="EMBL" id="CAG9802964.1"/>
    </source>
</evidence>
<dbReference type="InterPro" id="IPR029058">
    <property type="entry name" value="AB_hydrolase_fold"/>
</dbReference>
<reference evidence="7" key="2">
    <citation type="submission" date="2022-10" db="EMBL/GenBank/DDBJ databases">
        <authorList>
            <consortium name="ENA_rothamsted_submissions"/>
            <consortium name="culmorum"/>
            <person name="King R."/>
        </authorList>
    </citation>
    <scope>NUCLEOTIDE SEQUENCE</scope>
</reference>
<dbReference type="InterPro" id="IPR013818">
    <property type="entry name" value="Lipase"/>
</dbReference>
<comment type="similarity">
    <text evidence="2 4">Belongs to the AB hydrolase superfamily. Lipase family.</text>
</comment>
<accession>A0A9N9RSS8</accession>
<dbReference type="CDD" id="cd00707">
    <property type="entry name" value="Pancreat_lipase_like"/>
    <property type="match status" value="1"/>
</dbReference>
<organism evidence="7 8">
    <name type="scientific">Chironomus riparius</name>
    <dbReference type="NCBI Taxonomy" id="315576"/>
    <lineage>
        <taxon>Eukaryota</taxon>
        <taxon>Metazoa</taxon>
        <taxon>Ecdysozoa</taxon>
        <taxon>Arthropoda</taxon>
        <taxon>Hexapoda</taxon>
        <taxon>Insecta</taxon>
        <taxon>Pterygota</taxon>
        <taxon>Neoptera</taxon>
        <taxon>Endopterygota</taxon>
        <taxon>Diptera</taxon>
        <taxon>Nematocera</taxon>
        <taxon>Chironomoidea</taxon>
        <taxon>Chironomidae</taxon>
        <taxon>Chironominae</taxon>
        <taxon>Chironomus</taxon>
    </lineage>
</organism>
<dbReference type="InterPro" id="IPR000734">
    <property type="entry name" value="TAG_lipase"/>
</dbReference>
<evidence type="ECO:0000259" key="6">
    <source>
        <dbReference type="Pfam" id="PF00151"/>
    </source>
</evidence>